<gene>
    <name evidence="1" type="ORF">FKV23_12675</name>
</gene>
<dbReference type="Proteomes" id="UP000317199">
    <property type="component" value="Chromosome"/>
</dbReference>
<dbReference type="AlphaFoldDB" id="A0A514BTY9"/>
<dbReference type="OrthoDB" id="6986040at2"/>
<evidence type="ECO:0000313" key="2">
    <source>
        <dbReference type="Proteomes" id="UP000317199"/>
    </source>
</evidence>
<evidence type="ECO:0000313" key="1">
    <source>
        <dbReference type="EMBL" id="QDH70840.1"/>
    </source>
</evidence>
<proteinExistence type="predicted"/>
<organism evidence="1 2">
    <name type="scientific">Marilutibacter alkalisoli</name>
    <dbReference type="NCBI Taxonomy" id="2591633"/>
    <lineage>
        <taxon>Bacteria</taxon>
        <taxon>Pseudomonadati</taxon>
        <taxon>Pseudomonadota</taxon>
        <taxon>Gammaproteobacteria</taxon>
        <taxon>Lysobacterales</taxon>
        <taxon>Lysobacteraceae</taxon>
        <taxon>Marilutibacter</taxon>
    </lineage>
</organism>
<dbReference type="EMBL" id="CP041242">
    <property type="protein sequence ID" value="QDH70840.1"/>
    <property type="molecule type" value="Genomic_DNA"/>
</dbReference>
<accession>A0A514BTY9</accession>
<dbReference type="KEGG" id="lyj:FKV23_12675"/>
<reference evidence="1 2" key="1">
    <citation type="submission" date="2019-06" db="EMBL/GenBank/DDBJ databases">
        <title>Lysobacter alkalisoli sp. nov. isolated from saline-alkali soil.</title>
        <authorList>
            <person name="Sun J.-Q."/>
            <person name="Xu L."/>
        </authorList>
    </citation>
    <scope>NUCLEOTIDE SEQUENCE [LARGE SCALE GENOMIC DNA]</scope>
    <source>
        <strain evidence="1 2">SJ-36</strain>
    </source>
</reference>
<sequence>MADRDGYLVSGDDFGADLPPRSANIINHAHLDWDVRIADTGLLYGAGARTPTLPVASHVVARDGYIAHSYFDDFYHRIHVVPRDIALGNLATEQIRVILVWNAFLTEQTLTDTPIVNGDGIEITPPAMLPITFAPLQQLDWEIKVTTDGPSRIDATITYVFTGLDDTTVTITGDRLQAWPLPADWGSAVDESLEWLTDVQQAIDGGLTREPKRDAPRRGWSFDLVEGARERRIIENLVYDWAGRNWVLPVMTDGDVLATAVPAGSTVIAVDTVGVDYRDGGLALLWRDALDFELVEIETRSAIELALVRPTLKPWPVGTRIWPCRVARMVQAPTWRRKSSQVIVSRVQFEAQEPCDWPAIAPSATYLGHPVLEQPIEESEDPTQSTPRQLFVSDAQVGPVIVDDITDLAWQDQSHAWKLWGRAERAAHRSLLYWLDGRSNLLWVPTWSDDIELLDPVGASSQVLTVANARIALALRSQPGRRHLRIALHDGSVFYRRVEASSELDSARESLLLDSALGVEMDPAQVRLICWMSLSTLAADRVTYSHTSDSRGESVCRVRFAAAPAEEP</sequence>
<dbReference type="RefSeq" id="WP_141624172.1">
    <property type="nucleotide sequence ID" value="NZ_CP041242.1"/>
</dbReference>
<protein>
    <submittedName>
        <fullName evidence="1">Uncharacterized protein</fullName>
    </submittedName>
</protein>
<keyword evidence="2" id="KW-1185">Reference proteome</keyword>
<name>A0A514BTY9_9GAMM</name>